<dbReference type="InterPro" id="IPR017972">
    <property type="entry name" value="Cyt_P450_CS"/>
</dbReference>
<dbReference type="Pfam" id="PF00067">
    <property type="entry name" value="p450"/>
    <property type="match status" value="1"/>
</dbReference>
<evidence type="ECO:0000313" key="3">
    <source>
        <dbReference type="EMBL" id="NMH75838.1"/>
    </source>
</evidence>
<sequence length="415" mass="44764">MTTTSAPSGPSVVEQAVLDAFAPSSRRDPYRAYEVLRAAGPFVPGPLGTQLVTRYADCDAILQDPTWSHAEEPDLLHPASDVELPGSFLWMEPPDHTRLRRLVSAAFTPRRIEGMRAHAERIVDSLLGTALAAGETDLIESLAYPLPLTMVCDLLGVPADAHADVRRMSAGIARGLDPDALLSPEELAARTTAVHDFATFFGELVAQRRAHPREDLITALAQVEADGDVLSPQEMLGTLLILVVAGHETTVNLIGNGMLALLRRPDQLALLRRDPELAAPAVDEVLRFDPPVHLTTRTARAEVTVAGRTFAPGDAVIVLIGSANRDPDAFPDAAELSLTRYAARPRPNRHLAFGLGLHYCIGASLARLEMEVVLRAVAARVAAIELLVDDPPYRPNLVVRGMAELPVRLTNGDPR</sequence>
<organism evidence="3 4">
    <name type="scientific">Pseudonocardia xinjiangensis</name>
    <dbReference type="NCBI Taxonomy" id="75289"/>
    <lineage>
        <taxon>Bacteria</taxon>
        <taxon>Bacillati</taxon>
        <taxon>Actinomycetota</taxon>
        <taxon>Actinomycetes</taxon>
        <taxon>Pseudonocardiales</taxon>
        <taxon>Pseudonocardiaceae</taxon>
        <taxon>Pseudonocardia</taxon>
    </lineage>
</organism>
<keyword evidence="2" id="KW-0349">Heme</keyword>
<keyword evidence="2" id="KW-0479">Metal-binding</keyword>
<dbReference type="PANTHER" id="PTHR46696:SF1">
    <property type="entry name" value="CYTOCHROME P450 YJIB-RELATED"/>
    <property type="match status" value="1"/>
</dbReference>
<dbReference type="EMBL" id="JAAXKY010000002">
    <property type="protein sequence ID" value="NMH75838.1"/>
    <property type="molecule type" value="Genomic_DNA"/>
</dbReference>
<comment type="similarity">
    <text evidence="1 2">Belongs to the cytochrome P450 family.</text>
</comment>
<keyword evidence="2" id="KW-0408">Iron</keyword>
<dbReference type="PANTHER" id="PTHR46696">
    <property type="entry name" value="P450, PUTATIVE (EUROFUNG)-RELATED"/>
    <property type="match status" value="1"/>
</dbReference>
<dbReference type="RefSeq" id="WP_169393902.1">
    <property type="nucleotide sequence ID" value="NZ_BAAAJH010000023.1"/>
</dbReference>
<dbReference type="Proteomes" id="UP001296706">
    <property type="component" value="Unassembled WGS sequence"/>
</dbReference>
<keyword evidence="2" id="KW-0560">Oxidoreductase</keyword>
<dbReference type="InterPro" id="IPR001128">
    <property type="entry name" value="Cyt_P450"/>
</dbReference>
<keyword evidence="2" id="KW-0503">Monooxygenase</keyword>
<evidence type="ECO:0000256" key="1">
    <source>
        <dbReference type="ARBA" id="ARBA00010617"/>
    </source>
</evidence>
<protein>
    <submittedName>
        <fullName evidence="3">Cytochrome P450</fullName>
    </submittedName>
</protein>
<dbReference type="Gene3D" id="1.10.630.10">
    <property type="entry name" value="Cytochrome P450"/>
    <property type="match status" value="1"/>
</dbReference>
<dbReference type="PROSITE" id="PS00086">
    <property type="entry name" value="CYTOCHROME_P450"/>
    <property type="match status" value="1"/>
</dbReference>
<gene>
    <name evidence="3" type="ORF">HF577_01770</name>
</gene>
<dbReference type="InterPro" id="IPR036396">
    <property type="entry name" value="Cyt_P450_sf"/>
</dbReference>
<accession>A0ABX1R607</accession>
<keyword evidence="4" id="KW-1185">Reference proteome</keyword>
<dbReference type="PRINTS" id="PR00359">
    <property type="entry name" value="BP450"/>
</dbReference>
<comment type="caution">
    <text evidence="3">The sequence shown here is derived from an EMBL/GenBank/DDBJ whole genome shotgun (WGS) entry which is preliminary data.</text>
</comment>
<name>A0ABX1R607_9PSEU</name>
<proteinExistence type="inferred from homology"/>
<dbReference type="CDD" id="cd20625">
    <property type="entry name" value="CYP164-like"/>
    <property type="match status" value="1"/>
</dbReference>
<dbReference type="SUPFAM" id="SSF48264">
    <property type="entry name" value="Cytochrome P450"/>
    <property type="match status" value="1"/>
</dbReference>
<reference evidence="3 4" key="1">
    <citation type="submission" date="2020-04" db="EMBL/GenBank/DDBJ databases">
        <authorList>
            <person name="Klaysubun C."/>
            <person name="Duangmal K."/>
            <person name="Lipun K."/>
        </authorList>
    </citation>
    <scope>NUCLEOTIDE SEQUENCE [LARGE SCALE GENOMIC DNA]</scope>
    <source>
        <strain evidence="3 4">JCM 11839</strain>
    </source>
</reference>
<evidence type="ECO:0000256" key="2">
    <source>
        <dbReference type="RuleBase" id="RU000461"/>
    </source>
</evidence>
<dbReference type="InterPro" id="IPR002397">
    <property type="entry name" value="Cyt_P450_B"/>
</dbReference>
<evidence type="ECO:0000313" key="4">
    <source>
        <dbReference type="Proteomes" id="UP001296706"/>
    </source>
</evidence>
<dbReference type="PRINTS" id="PR00385">
    <property type="entry name" value="P450"/>
</dbReference>